<evidence type="ECO:0000313" key="1">
    <source>
        <dbReference type="EMBL" id="KAI3692343.1"/>
    </source>
</evidence>
<reference evidence="1 2" key="2">
    <citation type="journal article" date="2022" name="Mol. Ecol. Resour.">
        <title>The genomes of chicory, endive, great burdock and yacon provide insights into Asteraceae paleo-polyploidization history and plant inulin production.</title>
        <authorList>
            <person name="Fan W."/>
            <person name="Wang S."/>
            <person name="Wang H."/>
            <person name="Wang A."/>
            <person name="Jiang F."/>
            <person name="Liu H."/>
            <person name="Zhao H."/>
            <person name="Xu D."/>
            <person name="Zhang Y."/>
        </authorList>
    </citation>
    <scope>NUCLEOTIDE SEQUENCE [LARGE SCALE GENOMIC DNA]</scope>
    <source>
        <strain evidence="2">cv. Niubang</strain>
    </source>
</reference>
<reference evidence="2" key="1">
    <citation type="journal article" date="2022" name="Mol. Ecol. Resour.">
        <title>The genomes of chicory, endive, great burdock and yacon provide insights into Asteraceae palaeo-polyploidization history and plant inulin production.</title>
        <authorList>
            <person name="Fan W."/>
            <person name="Wang S."/>
            <person name="Wang H."/>
            <person name="Wang A."/>
            <person name="Jiang F."/>
            <person name="Liu H."/>
            <person name="Zhao H."/>
            <person name="Xu D."/>
            <person name="Zhang Y."/>
        </authorList>
    </citation>
    <scope>NUCLEOTIDE SEQUENCE [LARGE SCALE GENOMIC DNA]</scope>
    <source>
        <strain evidence="2">cv. Niubang</strain>
    </source>
</reference>
<evidence type="ECO:0000313" key="2">
    <source>
        <dbReference type="Proteomes" id="UP001055879"/>
    </source>
</evidence>
<comment type="caution">
    <text evidence="1">The sequence shown here is derived from an EMBL/GenBank/DDBJ whole genome shotgun (WGS) entry which is preliminary data.</text>
</comment>
<organism evidence="1 2">
    <name type="scientific">Arctium lappa</name>
    <name type="common">Greater burdock</name>
    <name type="synonym">Lappa major</name>
    <dbReference type="NCBI Taxonomy" id="4217"/>
    <lineage>
        <taxon>Eukaryota</taxon>
        <taxon>Viridiplantae</taxon>
        <taxon>Streptophyta</taxon>
        <taxon>Embryophyta</taxon>
        <taxon>Tracheophyta</taxon>
        <taxon>Spermatophyta</taxon>
        <taxon>Magnoliopsida</taxon>
        <taxon>eudicotyledons</taxon>
        <taxon>Gunneridae</taxon>
        <taxon>Pentapetalae</taxon>
        <taxon>asterids</taxon>
        <taxon>campanulids</taxon>
        <taxon>Asterales</taxon>
        <taxon>Asteraceae</taxon>
        <taxon>Carduoideae</taxon>
        <taxon>Cardueae</taxon>
        <taxon>Arctiinae</taxon>
        <taxon>Arctium</taxon>
    </lineage>
</organism>
<gene>
    <name evidence="1" type="ORF">L6452_32157</name>
</gene>
<sequence length="131" mass="14472">MNPSELVSDQRAPQSAAPAVSPVKYSVDGISKVTVNNEVKVKTLQAVSSVKSSDDDIGKVDHQDKPSSVPITQLIDRPPSILTNSQSFNLVPYWFFLLPFCHSPFSLSDATETTLLDNDRIPWKLPFTSRQ</sequence>
<keyword evidence="2" id="KW-1185">Reference proteome</keyword>
<proteinExistence type="predicted"/>
<dbReference type="EMBL" id="CM042057">
    <property type="protein sequence ID" value="KAI3692343.1"/>
    <property type="molecule type" value="Genomic_DNA"/>
</dbReference>
<accession>A0ACB8Z4Q4</accession>
<dbReference type="Proteomes" id="UP001055879">
    <property type="component" value="Linkage Group LG11"/>
</dbReference>
<name>A0ACB8Z4Q4_ARCLA</name>
<protein>
    <submittedName>
        <fullName evidence="1">Uncharacterized protein</fullName>
    </submittedName>
</protein>